<comment type="caution">
    <text evidence="3">The sequence shown here is derived from an EMBL/GenBank/DDBJ whole genome shotgun (WGS) entry which is preliminary data.</text>
</comment>
<dbReference type="InterPro" id="IPR019734">
    <property type="entry name" value="TPR_rpt"/>
</dbReference>
<dbReference type="GO" id="GO:0009190">
    <property type="term" value="P:cyclic nucleotide biosynthetic process"/>
    <property type="evidence" value="ECO:0007669"/>
    <property type="project" value="InterPro"/>
</dbReference>
<dbReference type="Gene3D" id="1.25.40.10">
    <property type="entry name" value="Tetratricopeptide repeat domain"/>
    <property type="match status" value="1"/>
</dbReference>
<dbReference type="SUPFAM" id="SSF48452">
    <property type="entry name" value="TPR-like"/>
    <property type="match status" value="1"/>
</dbReference>
<protein>
    <submittedName>
        <fullName evidence="3">Transcriptional regulator</fullName>
    </submittedName>
</protein>
<dbReference type="InterPro" id="IPR027417">
    <property type="entry name" value="P-loop_NTPase"/>
</dbReference>
<keyword evidence="1" id="KW-0175">Coiled coil</keyword>
<dbReference type="SMART" id="SM00044">
    <property type="entry name" value="CYCc"/>
    <property type="match status" value="1"/>
</dbReference>
<evidence type="ECO:0000256" key="1">
    <source>
        <dbReference type="SAM" id="Coils"/>
    </source>
</evidence>
<dbReference type="PANTHER" id="PTHR47691">
    <property type="entry name" value="REGULATOR-RELATED"/>
    <property type="match status" value="1"/>
</dbReference>
<gene>
    <name evidence="3" type="ORF">AQPW35_52260</name>
</gene>
<dbReference type="GO" id="GO:0016887">
    <property type="term" value="F:ATP hydrolysis activity"/>
    <property type="evidence" value="ECO:0007669"/>
    <property type="project" value="InterPro"/>
</dbReference>
<evidence type="ECO:0000259" key="2">
    <source>
        <dbReference type="PROSITE" id="PS50125"/>
    </source>
</evidence>
<dbReference type="RefSeq" id="WP_162520934.1">
    <property type="nucleotide sequence ID" value="NZ_BJCL01000026.1"/>
</dbReference>
<proteinExistence type="predicted"/>
<dbReference type="GO" id="GO:0004016">
    <property type="term" value="F:adenylate cyclase activity"/>
    <property type="evidence" value="ECO:0007669"/>
    <property type="project" value="UniProtKB-ARBA"/>
</dbReference>
<dbReference type="EMBL" id="BJCL01000026">
    <property type="protein sequence ID" value="GCL66145.1"/>
    <property type="molecule type" value="Genomic_DNA"/>
</dbReference>
<accession>A0A480B2M2</accession>
<organism evidence="3 4">
    <name type="scientific">Pseudaquabacterium pictum</name>
    <dbReference type="NCBI Taxonomy" id="2315236"/>
    <lineage>
        <taxon>Bacteria</taxon>
        <taxon>Pseudomonadati</taxon>
        <taxon>Pseudomonadota</taxon>
        <taxon>Betaproteobacteria</taxon>
        <taxon>Burkholderiales</taxon>
        <taxon>Sphaerotilaceae</taxon>
        <taxon>Pseudaquabacterium</taxon>
    </lineage>
</organism>
<dbReference type="Pfam" id="PF25872">
    <property type="entry name" value="HTH_77"/>
    <property type="match status" value="1"/>
</dbReference>
<dbReference type="Proteomes" id="UP000301751">
    <property type="component" value="Unassembled WGS sequence"/>
</dbReference>
<dbReference type="Pfam" id="PF13401">
    <property type="entry name" value="AAA_22"/>
    <property type="match status" value="1"/>
</dbReference>
<dbReference type="InterPro" id="IPR058852">
    <property type="entry name" value="HTH_77"/>
</dbReference>
<dbReference type="GO" id="GO:0035556">
    <property type="term" value="P:intracellular signal transduction"/>
    <property type="evidence" value="ECO:0007669"/>
    <property type="project" value="InterPro"/>
</dbReference>
<dbReference type="SUPFAM" id="SSF55073">
    <property type="entry name" value="Nucleotide cyclase"/>
    <property type="match status" value="1"/>
</dbReference>
<dbReference type="PANTHER" id="PTHR47691:SF3">
    <property type="entry name" value="HTH-TYPE TRANSCRIPTIONAL REGULATOR RV0890C-RELATED"/>
    <property type="match status" value="1"/>
</dbReference>
<dbReference type="PROSITE" id="PS50125">
    <property type="entry name" value="GUANYLATE_CYCLASE_2"/>
    <property type="match status" value="1"/>
</dbReference>
<evidence type="ECO:0000313" key="3">
    <source>
        <dbReference type="EMBL" id="GCL66145.1"/>
    </source>
</evidence>
<dbReference type="Gene3D" id="3.30.70.1230">
    <property type="entry name" value="Nucleotide cyclase"/>
    <property type="match status" value="1"/>
</dbReference>
<name>A0A480B2M2_9BURK</name>
<dbReference type="Pfam" id="PF13424">
    <property type="entry name" value="TPR_12"/>
    <property type="match status" value="1"/>
</dbReference>
<keyword evidence="4" id="KW-1185">Reference proteome</keyword>
<dbReference type="Gene3D" id="3.40.50.300">
    <property type="entry name" value="P-loop containing nucleotide triphosphate hydrolases"/>
    <property type="match status" value="1"/>
</dbReference>
<reference evidence="4" key="1">
    <citation type="submission" date="2019-03" db="EMBL/GenBank/DDBJ databases">
        <title>Aquabacterium pictum sp.nov., the first bacteriochlorophyll a-containing freshwater bacterium in the genus Aquabacterium of the class Betaproteobacteria.</title>
        <authorList>
            <person name="Hirose S."/>
            <person name="Tank M."/>
            <person name="Hara E."/>
            <person name="Tamaki H."/>
            <person name="Takaichi S."/>
            <person name="Haruta S."/>
            <person name="Hanada S."/>
        </authorList>
    </citation>
    <scope>NUCLEOTIDE SEQUENCE [LARGE SCALE GENOMIC DNA]</scope>
    <source>
        <strain evidence="4">W35</strain>
    </source>
</reference>
<dbReference type="Pfam" id="PF00211">
    <property type="entry name" value="Guanylate_cyc"/>
    <property type="match status" value="1"/>
</dbReference>
<dbReference type="AlphaFoldDB" id="A0A480B2M2"/>
<feature type="domain" description="Guanylate cyclase" evidence="2">
    <location>
        <begin position="19"/>
        <end position="131"/>
    </location>
</feature>
<feature type="coiled-coil region" evidence="1">
    <location>
        <begin position="739"/>
        <end position="766"/>
    </location>
</feature>
<dbReference type="InterPro" id="IPR001054">
    <property type="entry name" value="A/G_cyclase"/>
</dbReference>
<dbReference type="InterPro" id="IPR011990">
    <property type="entry name" value="TPR-like_helical_dom_sf"/>
</dbReference>
<dbReference type="SUPFAM" id="SSF52540">
    <property type="entry name" value="P-loop containing nucleoside triphosphate hydrolases"/>
    <property type="match status" value="1"/>
</dbReference>
<evidence type="ECO:0000313" key="4">
    <source>
        <dbReference type="Proteomes" id="UP000301751"/>
    </source>
</evidence>
<sequence length="913" mass="96795">MVPPACPPADAAAAAPDVVFLFADIEGSTRLWEQQADAMAPALAQHDALARQAVADWQGQWVKGTGDGLHASFADAQQALGAVLQLQRALADAAAAGSLPLALRCGLHAGPAQARDNDWFGPAVNRAARIMSAAHGGQMLVSQTVADRLRPVLPAGVDLRSLGAVRLKDLDRPEPLWQVLAPPLRTDFPPLRSLEATPNNLAQQLNRFIGRETVLPELQALLGQHRLVTLLGTGGIGKSRLAVQLAAELLDAHPDGVWFIELAPVDDAQRLAQAVASVLGVQEEPGRPLDDTLRRHVASRRLLLVLDNCEHLVAGAAALAKGLLQAGAGVSLLATSRAPLQVAGEQVYPVPALGLPDPQRGGIASTSAATPEALLRHEAVRLFVDRARSADPAFALTSANAALVLEICQRLDGIALALELAAARVRSLPLPELARRLRDSLALLATRDTTVAPRQRTLQQLIDWSHDLLDADARVLYRRLAVFAGPWALDDAEAVCADPDLPADAVLDALDSLADQSLVAVLPAPDGSRRYRLLDTVRQHAAARLQAAGSEADATRRRHAQVQLALAEAAQQQLAGADKAAALDRLDQARDNLLAALAWCAQDQAAPGARAAAELGLSLGIVLRPYWLSRGLLSVWRDATLQMLAHPAAQCRDALRARALFNAGQVACFMGRYAEAMPQLSECLEIARDIGDTAREAAVLQPLGMAANGLGDRAAARRHAQDGVAVARALDDPRRLSSALNALAQLDRMEGRLQAAQRSYSEALALAQAQGDDDFTAAFELNLAMVSLASGDLRSARNGARNALRIVDRLGSHLLATSVLDVCTALAVALDDARHGARWHGAAEQGFTTAGMQRDAADAAFLAAFLEAGRRSIGALFDAEVERGRTEQHGAVWADLSNWLDSVSRSRHTDPAA</sequence>
<dbReference type="CDD" id="cd07302">
    <property type="entry name" value="CHD"/>
    <property type="match status" value="1"/>
</dbReference>
<dbReference type="SMART" id="SM00028">
    <property type="entry name" value="TPR"/>
    <property type="match status" value="3"/>
</dbReference>
<dbReference type="InterPro" id="IPR049945">
    <property type="entry name" value="AAA_22"/>
</dbReference>
<dbReference type="InterPro" id="IPR029787">
    <property type="entry name" value="Nucleotide_cyclase"/>
</dbReference>